<name>A0ABS7EG50_9GAMM</name>
<dbReference type="Gene3D" id="2.40.320.10">
    <property type="entry name" value="Hypothetical Protein Pfu-838710-001"/>
    <property type="match status" value="1"/>
</dbReference>
<dbReference type="SUPFAM" id="SSF55154">
    <property type="entry name" value="CYTH-like phosphatases"/>
    <property type="match status" value="1"/>
</dbReference>
<dbReference type="RefSeq" id="WP_220103996.1">
    <property type="nucleotide sequence ID" value="NZ_JAHZSS010000010.1"/>
</dbReference>
<dbReference type="InterPro" id="IPR033469">
    <property type="entry name" value="CYTH-like_dom_sf"/>
</dbReference>
<organism evidence="1 2">
    <name type="scientific">Neiella holothuriorum</name>
    <dbReference type="NCBI Taxonomy" id="2870530"/>
    <lineage>
        <taxon>Bacteria</taxon>
        <taxon>Pseudomonadati</taxon>
        <taxon>Pseudomonadota</taxon>
        <taxon>Gammaproteobacteria</taxon>
        <taxon>Alteromonadales</taxon>
        <taxon>Echinimonadaceae</taxon>
        <taxon>Neiella</taxon>
    </lineage>
</organism>
<keyword evidence="2" id="KW-1185">Reference proteome</keyword>
<evidence type="ECO:0000313" key="1">
    <source>
        <dbReference type="EMBL" id="MBW8191313.1"/>
    </source>
</evidence>
<sequence length="195" mass="22113">MLRQRYTRNYPSDILSPQLVPTATYYERRFTLADFPVDQLGDIEPCEIEVGFVSITHKRDVAITLTNGNPNIVVSEHSNRSFKIASALSLSQFNTLWPTTFGQNLNLTRYISSGRGLPYSVDRFQDHLSSLIIVRYQFEAEHDARQFVPPKAVLREITSSIDYQLSTLAHIGMPASYTDDVTLRKGRVSSQRVAV</sequence>
<accession>A0ABS7EG50</accession>
<protein>
    <submittedName>
        <fullName evidence="1">Uncharacterized protein</fullName>
    </submittedName>
</protein>
<dbReference type="EMBL" id="JAHZSS010000010">
    <property type="protein sequence ID" value="MBW8191313.1"/>
    <property type="molecule type" value="Genomic_DNA"/>
</dbReference>
<gene>
    <name evidence="1" type="ORF">K0504_09715</name>
</gene>
<evidence type="ECO:0000313" key="2">
    <source>
        <dbReference type="Proteomes" id="UP001166251"/>
    </source>
</evidence>
<proteinExistence type="predicted"/>
<comment type="caution">
    <text evidence="1">The sequence shown here is derived from an EMBL/GenBank/DDBJ whole genome shotgun (WGS) entry which is preliminary data.</text>
</comment>
<dbReference type="Proteomes" id="UP001166251">
    <property type="component" value="Unassembled WGS sequence"/>
</dbReference>
<reference evidence="1" key="1">
    <citation type="submission" date="2021-07" db="EMBL/GenBank/DDBJ databases">
        <title>Neiella marina sp. nov., isolated from the intestinal content of sea cucumber Apostichopus japonicus.</title>
        <authorList>
            <person name="Bai X."/>
        </authorList>
    </citation>
    <scope>NUCLEOTIDE SEQUENCE</scope>
    <source>
        <strain evidence="1">126</strain>
    </source>
</reference>